<feature type="region of interest" description="Disordered" evidence="1">
    <location>
        <begin position="616"/>
        <end position="659"/>
    </location>
</feature>
<protein>
    <submittedName>
        <fullName evidence="3">Putative universal stress protein</fullName>
    </submittedName>
</protein>
<feature type="compositionally biased region" description="Polar residues" evidence="1">
    <location>
        <begin position="260"/>
        <end position="276"/>
    </location>
</feature>
<dbReference type="InterPro" id="IPR006016">
    <property type="entry name" value="UspA"/>
</dbReference>
<feature type="region of interest" description="Disordered" evidence="1">
    <location>
        <begin position="65"/>
        <end position="102"/>
    </location>
</feature>
<feature type="region of interest" description="Disordered" evidence="1">
    <location>
        <begin position="190"/>
        <end position="316"/>
    </location>
</feature>
<comment type="caution">
    <text evidence="3">The sequence shown here is derived from an EMBL/GenBank/DDBJ whole genome shotgun (WGS) entry which is preliminary data.</text>
</comment>
<dbReference type="STRING" id="62708.A0A420H6S2"/>
<feature type="compositionally biased region" description="Basic and acidic residues" evidence="1">
    <location>
        <begin position="484"/>
        <end position="497"/>
    </location>
</feature>
<accession>A0A420H6S2</accession>
<dbReference type="AlphaFoldDB" id="A0A420H6S2"/>
<feature type="compositionally biased region" description="Polar residues" evidence="1">
    <location>
        <begin position="289"/>
        <end position="310"/>
    </location>
</feature>
<feature type="compositionally biased region" description="Basic and acidic residues" evidence="1">
    <location>
        <begin position="277"/>
        <end position="287"/>
    </location>
</feature>
<dbReference type="PRINTS" id="PR01438">
    <property type="entry name" value="UNVRSLSTRESS"/>
</dbReference>
<dbReference type="SUPFAM" id="SSF52402">
    <property type="entry name" value="Adenine nucleotide alpha hydrolases-like"/>
    <property type="match status" value="1"/>
</dbReference>
<organism evidence="3 4">
    <name type="scientific">Golovinomyces cichoracearum</name>
    <dbReference type="NCBI Taxonomy" id="62708"/>
    <lineage>
        <taxon>Eukaryota</taxon>
        <taxon>Fungi</taxon>
        <taxon>Dikarya</taxon>
        <taxon>Ascomycota</taxon>
        <taxon>Pezizomycotina</taxon>
        <taxon>Leotiomycetes</taxon>
        <taxon>Erysiphales</taxon>
        <taxon>Erysiphaceae</taxon>
        <taxon>Golovinomyces</taxon>
    </lineage>
</organism>
<dbReference type="InterPro" id="IPR014729">
    <property type="entry name" value="Rossmann-like_a/b/a_fold"/>
</dbReference>
<feature type="region of interest" description="Disordered" evidence="1">
    <location>
        <begin position="471"/>
        <end position="501"/>
    </location>
</feature>
<dbReference type="CDD" id="cd23659">
    <property type="entry name" value="USP_At3g01520-like"/>
    <property type="match status" value="1"/>
</dbReference>
<evidence type="ECO:0000313" key="4">
    <source>
        <dbReference type="Proteomes" id="UP000283383"/>
    </source>
</evidence>
<feature type="domain" description="UspA" evidence="2">
    <location>
        <begin position="639"/>
        <end position="740"/>
    </location>
</feature>
<name>A0A420H6S2_9PEZI</name>
<dbReference type="Proteomes" id="UP000283383">
    <property type="component" value="Unassembled WGS sequence"/>
</dbReference>
<evidence type="ECO:0000259" key="2">
    <source>
        <dbReference type="Pfam" id="PF00582"/>
    </source>
</evidence>
<feature type="compositionally biased region" description="Basic and acidic residues" evidence="1">
    <location>
        <begin position="422"/>
        <end position="450"/>
    </location>
</feature>
<gene>
    <name evidence="3" type="ORF">GcM3_221018</name>
</gene>
<feature type="compositionally biased region" description="Basic and acidic residues" evidence="1">
    <location>
        <begin position="639"/>
        <end position="659"/>
    </location>
</feature>
<feature type="compositionally biased region" description="Polar residues" evidence="1">
    <location>
        <begin position="133"/>
        <end position="142"/>
    </location>
</feature>
<reference evidence="3 4" key="1">
    <citation type="journal article" date="2018" name="BMC Genomics">
        <title>Comparative genome analyses reveal sequence features reflecting distinct modes of host-adaptation between dicot and monocot powdery mildew.</title>
        <authorList>
            <person name="Wu Y."/>
            <person name="Ma X."/>
            <person name="Pan Z."/>
            <person name="Kale S.D."/>
            <person name="Song Y."/>
            <person name="King H."/>
            <person name="Zhang Q."/>
            <person name="Presley C."/>
            <person name="Deng X."/>
            <person name="Wei C.I."/>
            <person name="Xiao S."/>
        </authorList>
    </citation>
    <scope>NUCLEOTIDE SEQUENCE [LARGE SCALE GENOMIC DNA]</scope>
    <source>
        <strain evidence="3">UMSG3</strain>
    </source>
</reference>
<dbReference type="Pfam" id="PF00582">
    <property type="entry name" value="Usp"/>
    <property type="match status" value="1"/>
</dbReference>
<dbReference type="PANTHER" id="PTHR46100:SF4">
    <property type="entry name" value="USPA DOMAIN-CONTAINING PROTEIN"/>
    <property type="match status" value="1"/>
</dbReference>
<feature type="region of interest" description="Disordered" evidence="1">
    <location>
        <begin position="422"/>
        <end position="453"/>
    </location>
</feature>
<feature type="compositionally biased region" description="Polar residues" evidence="1">
    <location>
        <begin position="201"/>
        <end position="216"/>
    </location>
</feature>
<dbReference type="Gene3D" id="3.40.50.620">
    <property type="entry name" value="HUPs"/>
    <property type="match status" value="1"/>
</dbReference>
<feature type="region of interest" description="Disordered" evidence="1">
    <location>
        <begin position="133"/>
        <end position="158"/>
    </location>
</feature>
<evidence type="ECO:0000256" key="1">
    <source>
        <dbReference type="SAM" id="MobiDB-lite"/>
    </source>
</evidence>
<proteinExistence type="predicted"/>
<dbReference type="PANTHER" id="PTHR46100">
    <property type="entry name" value="IMP2'P"/>
    <property type="match status" value="1"/>
</dbReference>
<dbReference type="InterPro" id="IPR006015">
    <property type="entry name" value="Universal_stress_UspA"/>
</dbReference>
<evidence type="ECO:0000313" key="3">
    <source>
        <dbReference type="EMBL" id="RKF53130.1"/>
    </source>
</evidence>
<dbReference type="EMBL" id="MCBQ01022173">
    <property type="protein sequence ID" value="RKF53130.1"/>
    <property type="molecule type" value="Genomic_DNA"/>
</dbReference>
<sequence>MIRMTHRLKSFESVLDEERRDILALLEATNTTLHPNSIRPEIDPRSPIQPVRSMLEFDQPVPSAKIPTAATESKEKHQSRGTPIRSMLDVSPGTPPVKNTTSLPELFSEKYLTTSYRSMLDVTTANSTFKSLSIDSGSKLSPSTPPVRSMLDVSPTPSSDLFSSHNMKSIIPRSPSNCSILDLSPTAMFSPSSVDKKFKPQASQTGRTNRSSSLTAHKNRFHSKPSLSTLKTETESRDALSSCPPHNTNRPFIPKRSTSEGKNVSKSAIMTDTLSSEDCHKDKEKRISNQKTSMRNTRNSHNRFSLNSIPLKNPDHMKKTLTDGRFAAPKKLRRRVSDANLANSAGILSSLSVGKKRTQSSSDIIRSDWIAKEDLIKGIREDAILESSENSDADEDLQRGRKIKKESFSEIEKRKYIEQREKKLSDAQGHKKVVEEEHQETIKKLHHQESSTESLLEPVIVVTEPLKPLLATRTSDDSPNNPSDKCDSEFNSPHDSETEAGMSDIQSAQKLVINTTPVISTPATGRCVRSIHRGDFAKMQQQARDNQRRVRKYLVAVDLSEEAAHALEWTIGTVLRDGDTLLAIYCVDEDVGITSNDCSSEDKMQEQIPAISNLNQTSISSMPQSHRAKVGKTNLTSDSTERSTPGRDSSKAEQDRHKAVQEITDRVTELLRRTKLQVKIVIEVIHCKSPKHLITEVIDYVSPTLVILGSRGRSALKGIILGSFSNYIVTKSSVPVMVARKRVRKHSKYKSVSIRLANNIENPQQNIDTRTLTSARVD</sequence>
<keyword evidence="4" id="KW-1185">Reference proteome</keyword>